<keyword evidence="3" id="KW-1185">Reference proteome</keyword>
<evidence type="ECO:0000256" key="1">
    <source>
        <dbReference type="SAM" id="MobiDB-lite"/>
    </source>
</evidence>
<evidence type="ECO:0000313" key="3">
    <source>
        <dbReference type="Proteomes" id="UP000595140"/>
    </source>
</evidence>
<accession>A0A484M4Y9</accession>
<evidence type="ECO:0000313" key="2">
    <source>
        <dbReference type="EMBL" id="VFQ83833.1"/>
    </source>
</evidence>
<reference evidence="2 3" key="1">
    <citation type="submission" date="2018-04" db="EMBL/GenBank/DDBJ databases">
        <authorList>
            <person name="Vogel A."/>
        </authorList>
    </citation>
    <scope>NUCLEOTIDE SEQUENCE [LARGE SCALE GENOMIC DNA]</scope>
</reference>
<feature type="region of interest" description="Disordered" evidence="1">
    <location>
        <begin position="1"/>
        <end position="89"/>
    </location>
</feature>
<sequence length="316" mass="34729">MEGDRLLGHHVGGKKRKRETAHQGKGKRPSSSSEDHSQLDQVVIELEDQDEETPETGMMATSSLPQTTVPESDLVGSSRGPILERPPSPPMLTYEVATEGGSTKLSIPHPSPSLGDVQLETLITLPAHDRARISASSYSDLANMVLLKLGQLSVSTFFSFPSPFFFCPVPCHIFLVLHVLVQASLVIIELAGRAQDHQYAPDEMKEAAEPKQKDLQDEVARLARELTEEKKRSSNLAKELSDEKSHSARIEEEKTSLSSEVGFISARVVELEGEKVDLVQQLEAEKGDPARRLEEGIEAFKTSPSSLRSLWGGWTN</sequence>
<dbReference type="Proteomes" id="UP000595140">
    <property type="component" value="Unassembled WGS sequence"/>
</dbReference>
<feature type="compositionally biased region" description="Basic and acidic residues" evidence="1">
    <location>
        <begin position="239"/>
        <end position="253"/>
    </location>
</feature>
<feature type="compositionally biased region" description="Acidic residues" evidence="1">
    <location>
        <begin position="45"/>
        <end position="54"/>
    </location>
</feature>
<protein>
    <submittedName>
        <fullName evidence="2">Uncharacterized protein</fullName>
    </submittedName>
</protein>
<feature type="compositionally biased region" description="Basic residues" evidence="1">
    <location>
        <begin position="11"/>
        <end position="28"/>
    </location>
</feature>
<dbReference type="EMBL" id="OOIL02002608">
    <property type="protein sequence ID" value="VFQ83833.1"/>
    <property type="molecule type" value="Genomic_DNA"/>
</dbReference>
<gene>
    <name evidence="2" type="ORF">CCAM_LOCUS25609</name>
</gene>
<organism evidence="2 3">
    <name type="scientific">Cuscuta campestris</name>
    <dbReference type="NCBI Taxonomy" id="132261"/>
    <lineage>
        <taxon>Eukaryota</taxon>
        <taxon>Viridiplantae</taxon>
        <taxon>Streptophyta</taxon>
        <taxon>Embryophyta</taxon>
        <taxon>Tracheophyta</taxon>
        <taxon>Spermatophyta</taxon>
        <taxon>Magnoliopsida</taxon>
        <taxon>eudicotyledons</taxon>
        <taxon>Gunneridae</taxon>
        <taxon>Pentapetalae</taxon>
        <taxon>asterids</taxon>
        <taxon>lamiids</taxon>
        <taxon>Solanales</taxon>
        <taxon>Convolvulaceae</taxon>
        <taxon>Cuscuteae</taxon>
        <taxon>Cuscuta</taxon>
        <taxon>Cuscuta subgen. Grammica</taxon>
        <taxon>Cuscuta sect. Cleistogrammica</taxon>
    </lineage>
</organism>
<proteinExistence type="predicted"/>
<dbReference type="AlphaFoldDB" id="A0A484M4Y9"/>
<feature type="region of interest" description="Disordered" evidence="1">
    <location>
        <begin position="233"/>
        <end position="253"/>
    </location>
</feature>
<name>A0A484M4Y9_9ASTE</name>
<feature type="compositionally biased region" description="Polar residues" evidence="1">
    <location>
        <begin position="59"/>
        <end position="70"/>
    </location>
</feature>